<feature type="region of interest" description="Disordered" evidence="1">
    <location>
        <begin position="1"/>
        <end position="53"/>
    </location>
</feature>
<accession>A0A2D1AE48</accession>
<keyword evidence="3" id="KW-1185">Reference proteome</keyword>
<evidence type="ECO:0000256" key="1">
    <source>
        <dbReference type="SAM" id="MobiDB-lite"/>
    </source>
</evidence>
<dbReference type="Proteomes" id="UP000231419">
    <property type="component" value="Segment"/>
</dbReference>
<reference evidence="3" key="1">
    <citation type="submission" date="2017-08" db="EMBL/GenBank/DDBJ databases">
        <authorList>
            <person name="de Groot N.N."/>
        </authorList>
    </citation>
    <scope>NUCLEOTIDE SEQUENCE [LARGE SCALE GENOMIC DNA]</scope>
</reference>
<protein>
    <submittedName>
        <fullName evidence="2">Uncharacterized protein</fullName>
    </submittedName>
</protein>
<proteinExistence type="predicted"/>
<gene>
    <name evidence="2" type="ORF">SEA_TRINA_183</name>
</gene>
<feature type="compositionally biased region" description="Basic and acidic residues" evidence="1">
    <location>
        <begin position="25"/>
        <end position="36"/>
    </location>
</feature>
<organism evidence="2 3">
    <name type="scientific">Rhodococcus phage Trina</name>
    <dbReference type="NCBI Taxonomy" id="2027905"/>
    <lineage>
        <taxon>Viruses</taxon>
        <taxon>Duplodnaviria</taxon>
        <taxon>Heunggongvirae</taxon>
        <taxon>Uroviricota</taxon>
        <taxon>Caudoviricetes</taxon>
        <taxon>Trinavirus</taxon>
        <taxon>Trinavirus trina</taxon>
    </lineage>
</organism>
<feature type="compositionally biased region" description="Basic residues" evidence="1">
    <location>
        <begin position="1"/>
        <end position="11"/>
    </location>
</feature>
<evidence type="ECO:0000313" key="3">
    <source>
        <dbReference type="Proteomes" id="UP000231419"/>
    </source>
</evidence>
<name>A0A2D1AE48_9CAUD</name>
<sequence>MVSRDKQKKHHYEGVKAGWHYSGVQRRDFRNSHDGPEETGPPRGKKPSKSKYCKRNDYKQHEYVFHYYRWHTPIYSCVHCGRQQWRFAERIPYSWEA</sequence>
<dbReference type="EMBL" id="MF668286">
    <property type="protein sequence ID" value="ASZ74967.1"/>
    <property type="molecule type" value="Genomic_DNA"/>
</dbReference>
<feature type="compositionally biased region" description="Basic residues" evidence="1">
    <location>
        <begin position="43"/>
        <end position="53"/>
    </location>
</feature>
<evidence type="ECO:0000313" key="2">
    <source>
        <dbReference type="EMBL" id="ASZ74967.1"/>
    </source>
</evidence>